<dbReference type="GO" id="GO:0045116">
    <property type="term" value="P:protein neddylation"/>
    <property type="evidence" value="ECO:0007669"/>
    <property type="project" value="TreeGrafter"/>
</dbReference>
<evidence type="ECO:0000313" key="3">
    <source>
        <dbReference type="EMBL" id="KAK7055007.1"/>
    </source>
</evidence>
<comment type="caution">
    <text evidence="3">The sequence shown here is derived from an EMBL/GenBank/DDBJ whole genome shotgun (WGS) entry which is preliminary data.</text>
</comment>
<accession>A0AAW0DVU9</accession>
<organism evidence="3 4">
    <name type="scientific">Paramarasmius palmivorus</name>
    <dbReference type="NCBI Taxonomy" id="297713"/>
    <lineage>
        <taxon>Eukaryota</taxon>
        <taxon>Fungi</taxon>
        <taxon>Dikarya</taxon>
        <taxon>Basidiomycota</taxon>
        <taxon>Agaricomycotina</taxon>
        <taxon>Agaricomycetes</taxon>
        <taxon>Agaricomycetidae</taxon>
        <taxon>Agaricales</taxon>
        <taxon>Marasmiineae</taxon>
        <taxon>Marasmiaceae</taxon>
        <taxon>Paramarasmius</taxon>
    </lineage>
</organism>
<dbReference type="PROSITE" id="PS51229">
    <property type="entry name" value="DCUN1"/>
    <property type="match status" value="1"/>
</dbReference>
<dbReference type="EMBL" id="JAYKXP010000008">
    <property type="protein sequence ID" value="KAK7055007.1"/>
    <property type="molecule type" value="Genomic_DNA"/>
</dbReference>
<protein>
    <recommendedName>
        <fullName evidence="1">Defective in cullin neddylation protein</fullName>
    </recommendedName>
</protein>
<dbReference type="GO" id="GO:0000151">
    <property type="term" value="C:ubiquitin ligase complex"/>
    <property type="evidence" value="ECO:0007669"/>
    <property type="project" value="TreeGrafter"/>
</dbReference>
<evidence type="ECO:0000256" key="1">
    <source>
        <dbReference type="RuleBase" id="RU410713"/>
    </source>
</evidence>
<comment type="function">
    <text evidence="1">Neddylation of cullins play an essential role in the regulation of SCF-type complexes activity.</text>
</comment>
<reference evidence="3 4" key="1">
    <citation type="submission" date="2024-01" db="EMBL/GenBank/DDBJ databases">
        <title>A draft genome for a cacao thread blight-causing isolate of Paramarasmius palmivorus.</title>
        <authorList>
            <person name="Baruah I.K."/>
            <person name="Bukari Y."/>
            <person name="Amoako-Attah I."/>
            <person name="Meinhardt L.W."/>
            <person name="Bailey B.A."/>
            <person name="Cohen S.P."/>
        </authorList>
    </citation>
    <scope>NUCLEOTIDE SEQUENCE [LARGE SCALE GENOMIC DNA]</scope>
    <source>
        <strain evidence="3 4">GH-12</strain>
    </source>
</reference>
<proteinExistence type="predicted"/>
<evidence type="ECO:0000313" key="4">
    <source>
        <dbReference type="Proteomes" id="UP001383192"/>
    </source>
</evidence>
<dbReference type="PANTHER" id="PTHR12281">
    <property type="entry name" value="RP42 RELATED"/>
    <property type="match status" value="1"/>
</dbReference>
<dbReference type="GO" id="GO:0097602">
    <property type="term" value="F:cullin family protein binding"/>
    <property type="evidence" value="ECO:0007669"/>
    <property type="project" value="TreeGrafter"/>
</dbReference>
<feature type="domain" description="DCUN1" evidence="2">
    <location>
        <begin position="36"/>
        <end position="186"/>
    </location>
</feature>
<dbReference type="GO" id="GO:0032182">
    <property type="term" value="F:ubiquitin-like protein binding"/>
    <property type="evidence" value="ECO:0007669"/>
    <property type="project" value="TreeGrafter"/>
</dbReference>
<dbReference type="Proteomes" id="UP001383192">
    <property type="component" value="Unassembled WGS sequence"/>
</dbReference>
<dbReference type="GO" id="GO:0031624">
    <property type="term" value="F:ubiquitin conjugating enzyme binding"/>
    <property type="evidence" value="ECO:0007669"/>
    <property type="project" value="TreeGrafter"/>
</dbReference>
<dbReference type="Gene3D" id="1.10.238.10">
    <property type="entry name" value="EF-hand"/>
    <property type="match status" value="1"/>
</dbReference>
<dbReference type="InterPro" id="IPR005176">
    <property type="entry name" value="PONY_dom"/>
</dbReference>
<keyword evidence="4" id="KW-1185">Reference proteome</keyword>
<dbReference type="PANTHER" id="PTHR12281:SF12">
    <property type="entry name" value="DEFECTIVE IN CULLIN NEDDYLATION PROTEIN"/>
    <property type="match status" value="1"/>
</dbReference>
<sequence length="186" mass="20444">MSRPSSVATLSLNAVVSQVNGTKSQAANTQSEAEPYTPVNALTLFGKYADASEPDVIGPEGFEALCKDASISMEGVQPLMMAWQMGAKEMAKFTKDEWTKGTSTLKCVVIFSVLCSITHGLDRVSSLPALRTALSELEDLLILDKPVVKQSKTEPYNRASYWQYSKDRKATFHELYNFCFALAKSE</sequence>
<name>A0AAW0DVU9_9AGAR</name>
<evidence type="ECO:0000259" key="2">
    <source>
        <dbReference type="PROSITE" id="PS51229"/>
    </source>
</evidence>
<dbReference type="AlphaFoldDB" id="A0AAW0DVU9"/>
<dbReference type="InterPro" id="IPR014764">
    <property type="entry name" value="DCN-prot"/>
</dbReference>
<gene>
    <name evidence="3" type="ORF">VNI00_003470</name>
</gene>